<feature type="domain" description="WW" evidence="2">
    <location>
        <begin position="909"/>
        <end position="943"/>
    </location>
</feature>
<evidence type="ECO:0000313" key="3">
    <source>
        <dbReference type="EMBL" id="KAL3792622.1"/>
    </source>
</evidence>
<feature type="compositionally biased region" description="Polar residues" evidence="1">
    <location>
        <begin position="563"/>
        <end position="573"/>
    </location>
</feature>
<evidence type="ECO:0000259" key="2">
    <source>
        <dbReference type="PROSITE" id="PS50020"/>
    </source>
</evidence>
<feature type="compositionally biased region" description="Acidic residues" evidence="1">
    <location>
        <begin position="518"/>
        <end position="540"/>
    </location>
</feature>
<dbReference type="Pfam" id="PF03457">
    <property type="entry name" value="HA"/>
    <property type="match status" value="1"/>
</dbReference>
<evidence type="ECO:0000313" key="4">
    <source>
        <dbReference type="Proteomes" id="UP001530400"/>
    </source>
</evidence>
<dbReference type="AlphaFoldDB" id="A0ABD3PY03"/>
<dbReference type="PANTHER" id="PTHR47852:SF2">
    <property type="entry name" value="WW DOMAIN-CONTAINING PROTEIN"/>
    <property type="match status" value="1"/>
</dbReference>
<feature type="domain" description="WW" evidence="2">
    <location>
        <begin position="464"/>
        <end position="498"/>
    </location>
</feature>
<dbReference type="SUPFAM" id="SSF51045">
    <property type="entry name" value="WW domain"/>
    <property type="match status" value="7"/>
</dbReference>
<name>A0ABD3PY03_9STRA</name>
<dbReference type="InterPro" id="IPR005114">
    <property type="entry name" value="Helicase_assoc"/>
</dbReference>
<feature type="domain" description="WW" evidence="2">
    <location>
        <begin position="597"/>
        <end position="631"/>
    </location>
</feature>
<feature type="domain" description="WW" evidence="2">
    <location>
        <begin position="858"/>
        <end position="892"/>
    </location>
</feature>
<feature type="compositionally biased region" description="Basic and acidic residues" evidence="1">
    <location>
        <begin position="717"/>
        <end position="736"/>
    </location>
</feature>
<dbReference type="SMART" id="SM00456">
    <property type="entry name" value="WW"/>
    <property type="match status" value="7"/>
</dbReference>
<reference evidence="3 4" key="1">
    <citation type="submission" date="2024-10" db="EMBL/GenBank/DDBJ databases">
        <title>Updated reference genomes for cyclostephanoid diatoms.</title>
        <authorList>
            <person name="Roberts W.R."/>
            <person name="Alverson A.J."/>
        </authorList>
    </citation>
    <scope>NUCLEOTIDE SEQUENCE [LARGE SCALE GENOMIC DNA]</scope>
    <source>
        <strain evidence="3 4">AJA010-31</strain>
    </source>
</reference>
<organism evidence="3 4">
    <name type="scientific">Cyclotella atomus</name>
    <dbReference type="NCBI Taxonomy" id="382360"/>
    <lineage>
        <taxon>Eukaryota</taxon>
        <taxon>Sar</taxon>
        <taxon>Stramenopiles</taxon>
        <taxon>Ochrophyta</taxon>
        <taxon>Bacillariophyta</taxon>
        <taxon>Coscinodiscophyceae</taxon>
        <taxon>Thalassiosirophycidae</taxon>
        <taxon>Stephanodiscales</taxon>
        <taxon>Stephanodiscaceae</taxon>
        <taxon>Cyclotella</taxon>
    </lineage>
</organism>
<dbReference type="Pfam" id="PF00397">
    <property type="entry name" value="WW"/>
    <property type="match status" value="7"/>
</dbReference>
<feature type="compositionally biased region" description="Acidic residues" evidence="1">
    <location>
        <begin position="577"/>
        <end position="595"/>
    </location>
</feature>
<dbReference type="Proteomes" id="UP001530400">
    <property type="component" value="Unassembled WGS sequence"/>
</dbReference>
<protein>
    <recommendedName>
        <fullName evidence="2">WW domain-containing protein</fullName>
    </recommendedName>
</protein>
<comment type="caution">
    <text evidence="3">The sequence shown here is derived from an EMBL/GenBank/DDBJ whole genome shotgun (WGS) entry which is preliminary data.</text>
</comment>
<dbReference type="PROSITE" id="PS01159">
    <property type="entry name" value="WW_DOMAIN_1"/>
    <property type="match status" value="7"/>
</dbReference>
<feature type="domain" description="WW" evidence="2">
    <location>
        <begin position="742"/>
        <end position="776"/>
    </location>
</feature>
<feature type="compositionally biased region" description="Basic and acidic residues" evidence="1">
    <location>
        <begin position="625"/>
        <end position="638"/>
    </location>
</feature>
<dbReference type="PROSITE" id="PS50020">
    <property type="entry name" value="WW_DOMAIN_2"/>
    <property type="match status" value="7"/>
</dbReference>
<feature type="region of interest" description="Disordered" evidence="1">
    <location>
        <begin position="882"/>
        <end position="908"/>
    </location>
</feature>
<feature type="compositionally biased region" description="Polar residues" evidence="1">
    <location>
        <begin position="705"/>
        <end position="716"/>
    </location>
</feature>
<dbReference type="CDD" id="cd00201">
    <property type="entry name" value="WW"/>
    <property type="match status" value="6"/>
</dbReference>
<feature type="compositionally biased region" description="Polar residues" evidence="1">
    <location>
        <begin position="882"/>
        <end position="904"/>
    </location>
</feature>
<feature type="region of interest" description="Disordered" evidence="1">
    <location>
        <begin position="487"/>
        <end position="540"/>
    </location>
</feature>
<feature type="domain" description="WW" evidence="2">
    <location>
        <begin position="669"/>
        <end position="703"/>
    </location>
</feature>
<feature type="compositionally biased region" description="Polar residues" evidence="1">
    <location>
        <begin position="500"/>
        <end position="511"/>
    </location>
</feature>
<gene>
    <name evidence="3" type="ORF">ACHAWO_008783</name>
</gene>
<sequence>MSISTMAVGYWTQRGYEPDNISFIPFSSKENWIKTYPYLVPTLECDEQGTIFAFTTDSASAAAAESNSKVQVALPTMDTKPSSASNSKKRKRGGPRIYKTAVLTNDVRDELHIQIYKYFQWLARKLIANQSTFNGRLTLNDSGLTVLGIQSMLSAMESIFDVVKSVQSSPESNYLSSVEDDAPLLESALEFQLGNLTDVRLEKSNPDPYHAQWYDFDEMFTKLQEYKRHHGNCNVPSRYKEDRRLGKWVQKLREKKTDLEKKGEEYETPKGKLTGRSLTQERIAQLDALDFEWRLKTKPTVPWETRFQELVEFYHINGRWPSRKNDGAIGVWMDALGFDWDPTGKKAAKELSWSDGFGRLKEDGAISVVTQDIVSVKSDTESVNTETQLALRVEKETKPMMHLVRLLKEMDPGAENNTDSKNNAIASLINEFEEEVVNIEQRIINPMLTNGEEGVDDKLKQIMEGLPPDWIALIDEESGDVYYSNEITGETTWDRPEQPKQITDESSYNESYNREDSQDSYETETSEEAGEEEEEELPPDWVALEDVDSGDIYYANEVGFDLYSSSNFSNDYQPKNDDDDEEESQPQAQDDDISADDSLPSDWIPLVDPDSGETYFCNEVTGETTWDKPKFDEEEKAIRRNNKLGRTNKQLVEEESEAKEDNHENNEDEDLPEGWFSIVDPDSGDVYYSNEITGETTWDKPINDSAPQSPECNTAKMNEHPQFQREFDERSSRESNNESADNDLPAGWIASIDPDSGEEYYFNEETGETTWDKPDFSQRQIEEQHDNSSSNFSSSEIASEWFAVVDPQSGETYFANERTGETSWEKPQALLVLENEPHNSKFQDDTRLLTNGPAQNDNELPPGWFAAMDEQSGEEYYVNEQTGETTWDRPQNTNRTPLLSNQPASEDEDSMASGWFAVVEPASGDIYYANEQTGATSWDKPRRNVNTILSNHLSSQSLFGRGDSQHDQSSHGLSKMSLSMHENTVYENDSVTSSQY</sequence>
<keyword evidence="4" id="KW-1185">Reference proteome</keyword>
<feature type="region of interest" description="Disordered" evidence="1">
    <location>
        <begin position="956"/>
        <end position="996"/>
    </location>
</feature>
<proteinExistence type="predicted"/>
<dbReference type="EMBL" id="JALLPJ020000424">
    <property type="protein sequence ID" value="KAL3792622.1"/>
    <property type="molecule type" value="Genomic_DNA"/>
</dbReference>
<dbReference type="PANTHER" id="PTHR47852">
    <property type="entry name" value="OS06G0298400 PROTEIN"/>
    <property type="match status" value="1"/>
</dbReference>
<dbReference type="InterPro" id="IPR001202">
    <property type="entry name" value="WW_dom"/>
</dbReference>
<feature type="region of interest" description="Disordered" evidence="1">
    <location>
        <begin position="74"/>
        <end position="93"/>
    </location>
</feature>
<feature type="domain" description="WW" evidence="2">
    <location>
        <begin position="795"/>
        <end position="829"/>
    </location>
</feature>
<dbReference type="Gene3D" id="6.10.140.530">
    <property type="match status" value="1"/>
</dbReference>
<feature type="region of interest" description="Disordered" evidence="1">
    <location>
        <begin position="563"/>
        <end position="753"/>
    </location>
</feature>
<accession>A0ABD3PY03</accession>
<dbReference type="Gene3D" id="2.20.70.10">
    <property type="match status" value="7"/>
</dbReference>
<feature type="compositionally biased region" description="Polar residues" evidence="1">
    <location>
        <begin position="970"/>
        <end position="996"/>
    </location>
</feature>
<evidence type="ECO:0000256" key="1">
    <source>
        <dbReference type="SAM" id="MobiDB-lite"/>
    </source>
</evidence>
<dbReference type="InterPro" id="IPR036020">
    <property type="entry name" value="WW_dom_sf"/>
</dbReference>